<reference evidence="4" key="1">
    <citation type="submission" date="2021-12" db="EMBL/GenBank/DDBJ databases">
        <title>Alicyclobacillaceae gen. nov., sp. nov., isolated from chalcocite enrichment system.</title>
        <authorList>
            <person name="Jiang Z."/>
        </authorList>
    </citation>
    <scope>NUCLEOTIDE SEQUENCE</scope>
    <source>
        <strain evidence="4">MYW30-H2</strain>
    </source>
</reference>
<dbReference type="Pfam" id="PF13508">
    <property type="entry name" value="Acetyltransf_7"/>
    <property type="match status" value="1"/>
</dbReference>
<keyword evidence="5" id="KW-1185">Reference proteome</keyword>
<sequence length="292" mass="33258">MIEYFPLNRSKAAEFVSMLPQQSKHPVLLQMAQDTLAWGAAEDSRPVGLALAELQPDHPVPAAKLLSLFVAPSHRGRGVGRRLLAELQNDRKVQGCQQLNAEYVTEKENVESSSRFLQRNGFPPAEAVLYVFIGDIRRIGELRWFQASKLSQPFSVFPWRELSQEDRIEIQSGQDVWYPAAFSPFIEEKYVDPEYSVGLRYRGEVIGWLIMQRLAANMLLYKTLFVKQKHQGVGRGLALGIEMVRSSRLAQKIPFGTVLVESHNEAMLQIVRNRFAPLLLREKVLLRTSKKI</sequence>
<feature type="domain" description="N-acetyltransferase" evidence="3">
    <location>
        <begin position="2"/>
        <end position="146"/>
    </location>
</feature>
<evidence type="ECO:0000313" key="5">
    <source>
        <dbReference type="Proteomes" id="UP000830167"/>
    </source>
</evidence>
<dbReference type="Proteomes" id="UP000830167">
    <property type="component" value="Chromosome"/>
</dbReference>
<evidence type="ECO:0000313" key="4">
    <source>
        <dbReference type="EMBL" id="UOF91496.1"/>
    </source>
</evidence>
<dbReference type="RefSeq" id="WP_347438187.1">
    <property type="nucleotide sequence ID" value="NZ_CP089291.1"/>
</dbReference>
<proteinExistence type="predicted"/>
<accession>A0ABY4CLX0</accession>
<dbReference type="Gene3D" id="3.40.630.30">
    <property type="match status" value="1"/>
</dbReference>
<protein>
    <submittedName>
        <fullName evidence="4">GNAT family N-acetyltransferase</fullName>
    </submittedName>
</protein>
<keyword evidence="2" id="KW-0012">Acyltransferase</keyword>
<name>A0ABY4CLX0_9BACL</name>
<evidence type="ECO:0000259" key="3">
    <source>
        <dbReference type="PROSITE" id="PS51186"/>
    </source>
</evidence>
<dbReference type="PROSITE" id="PS51186">
    <property type="entry name" value="GNAT"/>
    <property type="match status" value="1"/>
</dbReference>
<evidence type="ECO:0000256" key="2">
    <source>
        <dbReference type="ARBA" id="ARBA00023315"/>
    </source>
</evidence>
<dbReference type="InterPro" id="IPR000182">
    <property type="entry name" value="GNAT_dom"/>
</dbReference>
<keyword evidence="1" id="KW-0808">Transferase</keyword>
<gene>
    <name evidence="4" type="ORF">LSG31_04385</name>
</gene>
<dbReference type="CDD" id="cd04301">
    <property type="entry name" value="NAT_SF"/>
    <property type="match status" value="1"/>
</dbReference>
<dbReference type="InterPro" id="IPR050832">
    <property type="entry name" value="Bact_Acetyltransf"/>
</dbReference>
<dbReference type="SUPFAM" id="SSF55729">
    <property type="entry name" value="Acyl-CoA N-acyltransferases (Nat)"/>
    <property type="match status" value="2"/>
</dbReference>
<dbReference type="InterPro" id="IPR016181">
    <property type="entry name" value="Acyl_CoA_acyltransferase"/>
</dbReference>
<dbReference type="EMBL" id="CP089291">
    <property type="protein sequence ID" value="UOF91496.1"/>
    <property type="molecule type" value="Genomic_DNA"/>
</dbReference>
<organism evidence="4 5">
    <name type="scientific">Fodinisporobacter ferrooxydans</name>
    <dbReference type="NCBI Taxonomy" id="2901836"/>
    <lineage>
        <taxon>Bacteria</taxon>
        <taxon>Bacillati</taxon>
        <taxon>Bacillota</taxon>
        <taxon>Bacilli</taxon>
        <taxon>Bacillales</taxon>
        <taxon>Alicyclobacillaceae</taxon>
        <taxon>Fodinisporobacter</taxon>
    </lineage>
</organism>
<dbReference type="PANTHER" id="PTHR43877">
    <property type="entry name" value="AMINOALKYLPHOSPHONATE N-ACETYLTRANSFERASE-RELATED-RELATED"/>
    <property type="match status" value="1"/>
</dbReference>
<evidence type="ECO:0000256" key="1">
    <source>
        <dbReference type="ARBA" id="ARBA00022679"/>
    </source>
</evidence>